<dbReference type="GO" id="GO:0016020">
    <property type="term" value="C:membrane"/>
    <property type="evidence" value="ECO:0007669"/>
    <property type="project" value="UniProtKB-SubCell"/>
</dbReference>
<dbReference type="PANTHER" id="PTHR21716:SF4">
    <property type="entry name" value="TRANSMEMBRANE PROTEIN 245"/>
    <property type="match status" value="1"/>
</dbReference>
<evidence type="ECO:0000256" key="3">
    <source>
        <dbReference type="ARBA" id="ARBA00022692"/>
    </source>
</evidence>
<evidence type="ECO:0000256" key="2">
    <source>
        <dbReference type="ARBA" id="ARBA00009773"/>
    </source>
</evidence>
<evidence type="ECO:0000313" key="7">
    <source>
        <dbReference type="EMBL" id="QES90119.1"/>
    </source>
</evidence>
<feature type="transmembrane region" description="Helical" evidence="6">
    <location>
        <begin position="12"/>
        <end position="42"/>
    </location>
</feature>
<keyword evidence="4 6" id="KW-1133">Transmembrane helix</keyword>
<dbReference type="Pfam" id="PF01594">
    <property type="entry name" value="AI-2E_transport"/>
    <property type="match status" value="1"/>
</dbReference>
<feature type="transmembrane region" description="Helical" evidence="6">
    <location>
        <begin position="135"/>
        <end position="161"/>
    </location>
</feature>
<organism evidence="7 8">
    <name type="scientific">Rhizosphaericola mali</name>
    <dbReference type="NCBI Taxonomy" id="2545455"/>
    <lineage>
        <taxon>Bacteria</taxon>
        <taxon>Pseudomonadati</taxon>
        <taxon>Bacteroidota</taxon>
        <taxon>Chitinophagia</taxon>
        <taxon>Chitinophagales</taxon>
        <taxon>Chitinophagaceae</taxon>
        <taxon>Rhizosphaericola</taxon>
    </lineage>
</organism>
<sequence length="365" mass="40686">MESSKKSRNRITLLIILIILGGFLFYTLIQFFTAFLGALIFYVLSKSNMRKLTYKYGWNKSLAAILIMVISFFVILLPISLLSILMYNKAVPILQNPTQVLNAAKNLDATIYSKLHFSLLSAKTIDSIPAIGGRILGAVVNTGMTAVTSILMMYFFLYFMLTSMGRMEATLILFLPFERKKLMILGKELYAQTLSNSIGIPLIAIAQGLCGYIAYLIAGVPQAGFWGVITGFASVIPVVGAAIVWVPVAIYLLAMQHYWQAVTVVLICAIVLGSVDNVIRFALAKKMADVHPIITVLGVVMGLNYFGFTGLIFGPLLISYFFILLKFYYLDYLQKPQLLPEKPLETKKSFSIFQLKKLTFPKKKD</sequence>
<evidence type="ECO:0000256" key="1">
    <source>
        <dbReference type="ARBA" id="ARBA00004141"/>
    </source>
</evidence>
<dbReference type="OrthoDB" id="9773730at2"/>
<reference evidence="7 8" key="1">
    <citation type="submission" date="2019-09" db="EMBL/GenBank/DDBJ databases">
        <title>Complete genome sequence of Arachidicoccus sp. B3-10 isolated from apple orchard soil.</title>
        <authorList>
            <person name="Kim H.S."/>
            <person name="Han K.-I."/>
            <person name="Suh M.K."/>
            <person name="Lee K.C."/>
            <person name="Eom M.K."/>
            <person name="Kim J.-S."/>
            <person name="Kang S.W."/>
            <person name="Sin Y."/>
            <person name="Lee J.-S."/>
        </authorList>
    </citation>
    <scope>NUCLEOTIDE SEQUENCE [LARGE SCALE GENOMIC DNA]</scope>
    <source>
        <strain evidence="7 8">B3-10</strain>
    </source>
</reference>
<keyword evidence="3 6" id="KW-0812">Transmembrane</keyword>
<dbReference type="Proteomes" id="UP000292424">
    <property type="component" value="Chromosome"/>
</dbReference>
<proteinExistence type="inferred from homology"/>
<evidence type="ECO:0000256" key="6">
    <source>
        <dbReference type="SAM" id="Phobius"/>
    </source>
</evidence>
<feature type="transmembrane region" description="Helical" evidence="6">
    <location>
        <begin position="198"/>
        <end position="218"/>
    </location>
</feature>
<feature type="transmembrane region" description="Helical" evidence="6">
    <location>
        <begin position="225"/>
        <end position="252"/>
    </location>
</feature>
<keyword evidence="5 6" id="KW-0472">Membrane</keyword>
<dbReference type="InterPro" id="IPR002549">
    <property type="entry name" value="AI-2E-like"/>
</dbReference>
<feature type="transmembrane region" description="Helical" evidence="6">
    <location>
        <begin position="258"/>
        <end position="275"/>
    </location>
</feature>
<keyword evidence="8" id="KW-1185">Reference proteome</keyword>
<feature type="transmembrane region" description="Helical" evidence="6">
    <location>
        <begin position="312"/>
        <end position="330"/>
    </location>
</feature>
<dbReference type="AlphaFoldDB" id="A0A5P2G784"/>
<name>A0A5P2G784_9BACT</name>
<dbReference type="KEGG" id="arac:E0W69_016160"/>
<feature type="transmembrane region" description="Helical" evidence="6">
    <location>
        <begin position="62"/>
        <end position="87"/>
    </location>
</feature>
<accession>A0A5P2G784</accession>
<dbReference type="EMBL" id="CP044016">
    <property type="protein sequence ID" value="QES90119.1"/>
    <property type="molecule type" value="Genomic_DNA"/>
</dbReference>
<gene>
    <name evidence="7" type="ORF">E0W69_016160</name>
</gene>
<evidence type="ECO:0000313" key="8">
    <source>
        <dbReference type="Proteomes" id="UP000292424"/>
    </source>
</evidence>
<comment type="similarity">
    <text evidence="2">Belongs to the autoinducer-2 exporter (AI-2E) (TC 2.A.86) family.</text>
</comment>
<evidence type="ECO:0000256" key="5">
    <source>
        <dbReference type="ARBA" id="ARBA00023136"/>
    </source>
</evidence>
<dbReference type="RefSeq" id="WP_131331075.1">
    <property type="nucleotide sequence ID" value="NZ_CP044016.1"/>
</dbReference>
<protein>
    <submittedName>
        <fullName evidence="7">AI-2E family transporter</fullName>
    </submittedName>
</protein>
<comment type="subcellular location">
    <subcellularLocation>
        <location evidence="1">Membrane</location>
        <topology evidence="1">Multi-pass membrane protein</topology>
    </subcellularLocation>
</comment>
<evidence type="ECO:0000256" key="4">
    <source>
        <dbReference type="ARBA" id="ARBA00022989"/>
    </source>
</evidence>
<dbReference type="PANTHER" id="PTHR21716">
    <property type="entry name" value="TRANSMEMBRANE PROTEIN"/>
    <property type="match status" value="1"/>
</dbReference>